<keyword evidence="1" id="KW-0472">Membrane</keyword>
<dbReference type="AlphaFoldDB" id="A0A934U6J8"/>
<reference evidence="3" key="1">
    <citation type="submission" date="2020-12" db="EMBL/GenBank/DDBJ databases">
        <title>Antrihabitans popcorni sp. nov. and Antrihabitans auranticaus sp. nov., isolated from a larva cave.</title>
        <authorList>
            <person name="Lee S.D."/>
            <person name="Kim I.S."/>
        </authorList>
    </citation>
    <scope>NUCLEOTIDE SEQUENCE</scope>
    <source>
        <strain evidence="3">YC3-6</strain>
    </source>
</reference>
<evidence type="ECO:0000313" key="4">
    <source>
        <dbReference type="Proteomes" id="UP000655868"/>
    </source>
</evidence>
<sequence length="149" mass="16183">MTPVDNSVVEWSTPTSAIALLGISGVALAVCAVAIPTDPPGRALVGLAAIGLLVMTVIRARQRPRLALLPGRRLAVRGVYRNTVYTQDDVRQARIVRYPRLGRRIPMLEVDVAHGDSDRLLIFSKWDLGTHPDDVLDALVANGMARRPT</sequence>
<dbReference type="Proteomes" id="UP000655868">
    <property type="component" value="Unassembled WGS sequence"/>
</dbReference>
<accession>A0A934U6J8</accession>
<dbReference type="InterPro" id="IPR019692">
    <property type="entry name" value="CFP-6_PH"/>
</dbReference>
<dbReference type="EMBL" id="JAEMNV010000012">
    <property type="protein sequence ID" value="MBJ8342527.1"/>
    <property type="molecule type" value="Genomic_DNA"/>
</dbReference>
<gene>
    <name evidence="3" type="ORF">JGU71_26920</name>
</gene>
<keyword evidence="1" id="KW-1133">Transmembrane helix</keyword>
<proteinExistence type="predicted"/>
<evidence type="ECO:0000259" key="2">
    <source>
        <dbReference type="Pfam" id="PF10756"/>
    </source>
</evidence>
<name>A0A934U6J8_9NOCA</name>
<keyword evidence="4" id="KW-1185">Reference proteome</keyword>
<evidence type="ECO:0000256" key="1">
    <source>
        <dbReference type="SAM" id="Phobius"/>
    </source>
</evidence>
<feature type="transmembrane region" description="Helical" evidence="1">
    <location>
        <begin position="41"/>
        <end position="58"/>
    </location>
</feature>
<dbReference type="Pfam" id="PF10756">
    <property type="entry name" value="bPH_6"/>
    <property type="match status" value="1"/>
</dbReference>
<feature type="transmembrane region" description="Helical" evidence="1">
    <location>
        <begin position="17"/>
        <end position="35"/>
    </location>
</feature>
<comment type="caution">
    <text evidence="3">The sequence shown here is derived from an EMBL/GenBank/DDBJ whole genome shotgun (WGS) entry which is preliminary data.</text>
</comment>
<feature type="domain" description="Low molecular weight protein antigen 6 PH" evidence="2">
    <location>
        <begin position="63"/>
        <end position="141"/>
    </location>
</feature>
<keyword evidence="1" id="KW-0812">Transmembrane</keyword>
<organism evidence="3 4">
    <name type="scientific">Antrihabitans stalagmiti</name>
    <dbReference type="NCBI Taxonomy" id="2799499"/>
    <lineage>
        <taxon>Bacteria</taxon>
        <taxon>Bacillati</taxon>
        <taxon>Actinomycetota</taxon>
        <taxon>Actinomycetes</taxon>
        <taxon>Mycobacteriales</taxon>
        <taxon>Nocardiaceae</taxon>
        <taxon>Antrihabitans</taxon>
    </lineage>
</organism>
<evidence type="ECO:0000313" key="3">
    <source>
        <dbReference type="EMBL" id="MBJ8342527.1"/>
    </source>
</evidence>
<protein>
    <submittedName>
        <fullName evidence="3">PH domain-containing protein</fullName>
    </submittedName>
</protein>